<keyword evidence="5" id="KW-0949">S-adenosyl-L-methionine</keyword>
<evidence type="ECO:0000256" key="3">
    <source>
        <dbReference type="ARBA" id="ARBA00022603"/>
    </source>
</evidence>
<evidence type="ECO:0000256" key="5">
    <source>
        <dbReference type="ARBA" id="ARBA00022691"/>
    </source>
</evidence>
<dbReference type="GO" id="GO:0034246">
    <property type="term" value="F:mitochondrial transcription factor activity"/>
    <property type="evidence" value="ECO:0007669"/>
    <property type="project" value="TreeGrafter"/>
</dbReference>
<keyword evidence="3" id="KW-0489">Methyltransferase</keyword>
<dbReference type="GO" id="GO:0003723">
    <property type="term" value="F:RNA binding"/>
    <property type="evidence" value="ECO:0007669"/>
    <property type="project" value="UniProtKB-KW"/>
</dbReference>
<keyword evidence="4" id="KW-0808">Transferase</keyword>
<dbReference type="SUPFAM" id="SSF53335">
    <property type="entry name" value="S-adenosyl-L-methionine-dependent methyltransferases"/>
    <property type="match status" value="1"/>
</dbReference>
<dbReference type="AlphaFoldDB" id="A0AAV9HCV2"/>
<evidence type="ECO:0000256" key="7">
    <source>
        <dbReference type="ARBA" id="ARBA00024915"/>
    </source>
</evidence>
<comment type="function">
    <text evidence="7">Mitochondrial transcription factor that confers selective promoter recognition on the core subunit of the yeast mitochondrial RNA polymerase. Interacts with DNA in a non-specific manner.</text>
</comment>
<dbReference type="InterPro" id="IPR001737">
    <property type="entry name" value="KsgA/Erm"/>
</dbReference>
<accession>A0AAV9HCV2</accession>
<evidence type="ECO:0000256" key="6">
    <source>
        <dbReference type="ARBA" id="ARBA00022884"/>
    </source>
</evidence>
<name>A0AAV9HCV2_9PEZI</name>
<feature type="compositionally biased region" description="Polar residues" evidence="8">
    <location>
        <begin position="611"/>
        <end position="620"/>
    </location>
</feature>
<evidence type="ECO:0000313" key="9">
    <source>
        <dbReference type="EMBL" id="KAK4458636.1"/>
    </source>
</evidence>
<dbReference type="Proteomes" id="UP001321749">
    <property type="component" value="Unassembled WGS sequence"/>
</dbReference>
<dbReference type="GO" id="GO:0034245">
    <property type="term" value="C:mitochondrial DNA-directed RNA polymerase complex"/>
    <property type="evidence" value="ECO:0007669"/>
    <property type="project" value="TreeGrafter"/>
</dbReference>
<evidence type="ECO:0000256" key="4">
    <source>
        <dbReference type="ARBA" id="ARBA00022679"/>
    </source>
</evidence>
<feature type="region of interest" description="Disordered" evidence="8">
    <location>
        <begin position="600"/>
        <end position="620"/>
    </location>
</feature>
<dbReference type="Gene3D" id="3.40.50.150">
    <property type="entry name" value="Vaccinia Virus protein VP39"/>
    <property type="match status" value="1"/>
</dbReference>
<keyword evidence="6" id="KW-0694">RNA-binding</keyword>
<keyword evidence="10" id="KW-1185">Reference proteome</keyword>
<reference evidence="9" key="1">
    <citation type="journal article" date="2023" name="Mol. Phylogenet. Evol.">
        <title>Genome-scale phylogeny and comparative genomics of the fungal order Sordariales.</title>
        <authorList>
            <person name="Hensen N."/>
            <person name="Bonometti L."/>
            <person name="Westerberg I."/>
            <person name="Brannstrom I.O."/>
            <person name="Guillou S."/>
            <person name="Cros-Aarteil S."/>
            <person name="Calhoun S."/>
            <person name="Haridas S."/>
            <person name="Kuo A."/>
            <person name="Mondo S."/>
            <person name="Pangilinan J."/>
            <person name="Riley R."/>
            <person name="LaButti K."/>
            <person name="Andreopoulos B."/>
            <person name="Lipzen A."/>
            <person name="Chen C."/>
            <person name="Yan M."/>
            <person name="Daum C."/>
            <person name="Ng V."/>
            <person name="Clum A."/>
            <person name="Steindorff A."/>
            <person name="Ohm R.A."/>
            <person name="Martin F."/>
            <person name="Silar P."/>
            <person name="Natvig D.O."/>
            <person name="Lalanne C."/>
            <person name="Gautier V."/>
            <person name="Ament-Velasquez S.L."/>
            <person name="Kruys A."/>
            <person name="Hutchinson M.I."/>
            <person name="Powell A.J."/>
            <person name="Barry K."/>
            <person name="Miller A.N."/>
            <person name="Grigoriev I.V."/>
            <person name="Debuchy R."/>
            <person name="Gladieux P."/>
            <person name="Hiltunen Thoren M."/>
            <person name="Johannesson H."/>
        </authorList>
    </citation>
    <scope>NUCLEOTIDE SEQUENCE</scope>
    <source>
        <strain evidence="9">PSN324</strain>
    </source>
</reference>
<evidence type="ECO:0000256" key="1">
    <source>
        <dbReference type="ARBA" id="ARBA00004173"/>
    </source>
</evidence>
<proteinExistence type="predicted"/>
<dbReference type="Gene3D" id="1.10.8.100">
    <property type="entry name" value="Ribosomal RNA adenine dimethylase-like, domain 2"/>
    <property type="match status" value="1"/>
</dbReference>
<dbReference type="GO" id="GO:0006391">
    <property type="term" value="P:transcription initiation at mitochondrial promoter"/>
    <property type="evidence" value="ECO:0007669"/>
    <property type="project" value="TreeGrafter"/>
</dbReference>
<dbReference type="InterPro" id="IPR023165">
    <property type="entry name" value="rRNA_Ade_diMease-like_C"/>
</dbReference>
<dbReference type="InterPro" id="IPR029063">
    <property type="entry name" value="SAM-dependent_MTases_sf"/>
</dbReference>
<evidence type="ECO:0000256" key="8">
    <source>
        <dbReference type="SAM" id="MobiDB-lite"/>
    </source>
</evidence>
<gene>
    <name evidence="9" type="ORF">QBC42DRAFT_276360</name>
</gene>
<dbReference type="PANTHER" id="PTHR11727:SF17">
    <property type="entry name" value="DIMETHYLADENOSINE TRANSFERASE 1, MITOCHONDRIAL"/>
    <property type="match status" value="1"/>
</dbReference>
<dbReference type="PANTHER" id="PTHR11727">
    <property type="entry name" value="DIMETHYLADENOSINE TRANSFERASE"/>
    <property type="match status" value="1"/>
</dbReference>
<evidence type="ECO:0000256" key="2">
    <source>
        <dbReference type="ARBA" id="ARBA00013836"/>
    </source>
</evidence>
<dbReference type="GO" id="GO:0032259">
    <property type="term" value="P:methylation"/>
    <property type="evidence" value="ECO:0007669"/>
    <property type="project" value="UniProtKB-KW"/>
</dbReference>
<evidence type="ECO:0000313" key="10">
    <source>
        <dbReference type="Proteomes" id="UP001321749"/>
    </source>
</evidence>
<comment type="caution">
    <text evidence="9">The sequence shown here is derived from an EMBL/GenBank/DDBJ whole genome shotgun (WGS) entry which is preliminary data.</text>
</comment>
<dbReference type="GO" id="GO:0008168">
    <property type="term" value="F:methyltransferase activity"/>
    <property type="evidence" value="ECO:0007669"/>
    <property type="project" value="UniProtKB-KW"/>
</dbReference>
<dbReference type="GO" id="GO:0005759">
    <property type="term" value="C:mitochondrial matrix"/>
    <property type="evidence" value="ECO:0007669"/>
    <property type="project" value="TreeGrafter"/>
</dbReference>
<reference evidence="9" key="2">
    <citation type="submission" date="2023-06" db="EMBL/GenBank/DDBJ databases">
        <authorList>
            <consortium name="Lawrence Berkeley National Laboratory"/>
            <person name="Mondo S.J."/>
            <person name="Hensen N."/>
            <person name="Bonometti L."/>
            <person name="Westerberg I."/>
            <person name="Brannstrom I.O."/>
            <person name="Guillou S."/>
            <person name="Cros-Aarteil S."/>
            <person name="Calhoun S."/>
            <person name="Haridas S."/>
            <person name="Kuo A."/>
            <person name="Pangilinan J."/>
            <person name="Riley R."/>
            <person name="Labutti K."/>
            <person name="Andreopoulos B."/>
            <person name="Lipzen A."/>
            <person name="Chen C."/>
            <person name="Yanf M."/>
            <person name="Daum C."/>
            <person name="Ng V."/>
            <person name="Clum A."/>
            <person name="Steindorff A."/>
            <person name="Ohm R."/>
            <person name="Martin F."/>
            <person name="Silar P."/>
            <person name="Natvig D."/>
            <person name="Lalanne C."/>
            <person name="Gautier V."/>
            <person name="Ament-Velasquez S.L."/>
            <person name="Kruys A."/>
            <person name="Hutchinson M.I."/>
            <person name="Powell A.J."/>
            <person name="Barry K."/>
            <person name="Miller A.N."/>
            <person name="Grigoriev I.V."/>
            <person name="Debuchy R."/>
            <person name="Gladieux P."/>
            <person name="Thoren M.H."/>
            <person name="Johannesson H."/>
        </authorList>
    </citation>
    <scope>NUCLEOTIDE SEQUENCE</scope>
    <source>
        <strain evidence="9">PSN324</strain>
    </source>
</reference>
<sequence>MFTARLHLRAFLPRARNGCAALQHRHAGSLTNNRLQATNEVAQHLADSGNWKARGTTNSKSPARPKKTVKADRHRVNVVSEELCDDIIKYIGSTLDRHKGCDILDLFPGAGVWSRKMNDYLQPRSHILLEPDQELYRPLLEPLLQRPGARLIPESGIIWEELNKVLNSDTLPHQVEKRVPPSETPEKNDTLLVLANLSMYPKKRFRSFESLAQLVLYQLISSIRPGALMHKYGLVRMLFWTADMEKFNVVPRTIQRRRRFAFETEINTESITEIASADTANLENDSRGFFRDQSIDMESMQLAYKRMKKLKISPIPGRETKLLREYLDILKKGKKGQIAVAGEQVAWMQRPFRQEQILLQEKADAGTITEDEYKRLKSIQYKINWTDKRQNTSLEMLKEAAEVEHLYHLAHHPKLKQRALEKAVKANKQWCERVDSLEKTLANEFLLNRDNLHVFKQDPPVLNWDRRYVEPLVVRENEFYPNVPCALLDIQPRAIDSVLREMGPGTSRAGDTFDLLLRALMSYTVAPISKALDNIYPGAWEGLKDNCPSLTDPAKGGRYAFGYGELRARSLNIKQLVEIAEAWQKWPFKPSWPELVSRTSTEDGLEGYEGDSQSSSRWDL</sequence>
<feature type="region of interest" description="Disordered" evidence="8">
    <location>
        <begin position="48"/>
        <end position="67"/>
    </location>
</feature>
<comment type="subcellular location">
    <subcellularLocation>
        <location evidence="1">Mitochondrion</location>
    </subcellularLocation>
</comment>
<protein>
    <recommendedName>
        <fullName evidence="2">Mitochondrial transcription factor 1</fullName>
    </recommendedName>
</protein>
<dbReference type="EMBL" id="MU865062">
    <property type="protein sequence ID" value="KAK4458636.1"/>
    <property type="molecule type" value="Genomic_DNA"/>
</dbReference>
<organism evidence="9 10">
    <name type="scientific">Cladorrhinum samala</name>
    <dbReference type="NCBI Taxonomy" id="585594"/>
    <lineage>
        <taxon>Eukaryota</taxon>
        <taxon>Fungi</taxon>
        <taxon>Dikarya</taxon>
        <taxon>Ascomycota</taxon>
        <taxon>Pezizomycotina</taxon>
        <taxon>Sordariomycetes</taxon>
        <taxon>Sordariomycetidae</taxon>
        <taxon>Sordariales</taxon>
        <taxon>Podosporaceae</taxon>
        <taxon>Cladorrhinum</taxon>
    </lineage>
</organism>